<dbReference type="Pfam" id="PF13424">
    <property type="entry name" value="TPR_12"/>
    <property type="match status" value="1"/>
</dbReference>
<dbReference type="SMART" id="SM00028">
    <property type="entry name" value="TPR"/>
    <property type="match status" value="6"/>
</dbReference>
<dbReference type="Gene3D" id="1.10.260.40">
    <property type="entry name" value="lambda repressor-like DNA-binding domains"/>
    <property type="match status" value="1"/>
</dbReference>
<dbReference type="Gene3D" id="1.25.40.10">
    <property type="entry name" value="Tetratricopeptide repeat domain"/>
    <property type="match status" value="2"/>
</dbReference>
<dbReference type="InterPro" id="IPR051476">
    <property type="entry name" value="Bac_ResReg_Asp_Phosphatase"/>
</dbReference>
<dbReference type="PROSITE" id="PS50943">
    <property type="entry name" value="HTH_CROC1"/>
    <property type="match status" value="1"/>
</dbReference>
<dbReference type="GO" id="GO:0003677">
    <property type="term" value="F:DNA binding"/>
    <property type="evidence" value="ECO:0007669"/>
    <property type="project" value="InterPro"/>
</dbReference>
<feature type="repeat" description="TPR" evidence="6">
    <location>
        <begin position="259"/>
        <end position="292"/>
    </location>
</feature>
<gene>
    <name evidence="8" type="ORF">SAMN05444972_10771</name>
</gene>
<feature type="repeat" description="TPR" evidence="6">
    <location>
        <begin position="218"/>
        <end position="251"/>
    </location>
</feature>
<dbReference type="InterPro" id="IPR010982">
    <property type="entry name" value="Lambda_DNA-bd_dom_sf"/>
</dbReference>
<evidence type="ECO:0000256" key="3">
    <source>
        <dbReference type="ARBA" id="ARBA00022737"/>
    </source>
</evidence>
<evidence type="ECO:0000256" key="6">
    <source>
        <dbReference type="PROSITE-ProRule" id="PRU00339"/>
    </source>
</evidence>
<evidence type="ECO:0000256" key="4">
    <source>
        <dbReference type="ARBA" id="ARBA00022803"/>
    </source>
</evidence>
<evidence type="ECO:0000256" key="1">
    <source>
        <dbReference type="ARBA" id="ARBA00004496"/>
    </source>
</evidence>
<protein>
    <submittedName>
        <fullName evidence="8">Tetratricopeptide repeat-containing protein</fullName>
    </submittedName>
</protein>
<comment type="similarity">
    <text evidence="5">Belongs to the Rap family.</text>
</comment>
<keyword evidence="3" id="KW-0677">Repeat</keyword>
<feature type="domain" description="HTH cro/C1-type" evidence="7">
    <location>
        <begin position="1"/>
        <end position="45"/>
    </location>
</feature>
<comment type="subcellular location">
    <subcellularLocation>
        <location evidence="1">Cytoplasm</location>
    </subcellularLocation>
</comment>
<dbReference type="GO" id="GO:0005737">
    <property type="term" value="C:cytoplasm"/>
    <property type="evidence" value="ECO:0007669"/>
    <property type="project" value="UniProtKB-SubCell"/>
</dbReference>
<dbReference type="CDD" id="cd00093">
    <property type="entry name" value="HTH_XRE"/>
    <property type="match status" value="1"/>
</dbReference>
<accession>A0A1I6SGJ3</accession>
<dbReference type="Pfam" id="PF01381">
    <property type="entry name" value="HTH_3"/>
    <property type="match status" value="1"/>
</dbReference>
<evidence type="ECO:0000313" key="8">
    <source>
        <dbReference type="EMBL" id="SFS76049.1"/>
    </source>
</evidence>
<dbReference type="SUPFAM" id="SSF47413">
    <property type="entry name" value="lambda repressor-like DNA-binding domains"/>
    <property type="match status" value="1"/>
</dbReference>
<dbReference type="SUPFAM" id="SSF48452">
    <property type="entry name" value="TPR-like"/>
    <property type="match status" value="2"/>
</dbReference>
<dbReference type="InterPro" id="IPR011990">
    <property type="entry name" value="TPR-like_helical_dom_sf"/>
</dbReference>
<keyword evidence="4 6" id="KW-0802">TPR repeat</keyword>
<dbReference type="OrthoDB" id="252257at2"/>
<evidence type="ECO:0000313" key="9">
    <source>
        <dbReference type="Proteomes" id="UP000198660"/>
    </source>
</evidence>
<organism evidence="8 9">
    <name type="scientific">Marininema halotolerans</name>
    <dbReference type="NCBI Taxonomy" id="1155944"/>
    <lineage>
        <taxon>Bacteria</taxon>
        <taxon>Bacillati</taxon>
        <taxon>Bacillota</taxon>
        <taxon>Bacilli</taxon>
        <taxon>Bacillales</taxon>
        <taxon>Thermoactinomycetaceae</taxon>
        <taxon>Marininema</taxon>
    </lineage>
</organism>
<dbReference type="AlphaFoldDB" id="A0A1I6SGJ3"/>
<keyword evidence="9" id="KW-1185">Reference proteome</keyword>
<name>A0A1I6SGJ3_9BACL</name>
<dbReference type="Proteomes" id="UP000198660">
    <property type="component" value="Unassembled WGS sequence"/>
</dbReference>
<evidence type="ECO:0000256" key="5">
    <source>
        <dbReference type="ARBA" id="ARBA00038253"/>
    </source>
</evidence>
<dbReference type="PROSITE" id="PS50005">
    <property type="entry name" value="TPR"/>
    <property type="match status" value="2"/>
</dbReference>
<dbReference type="InterPro" id="IPR001387">
    <property type="entry name" value="Cro/C1-type_HTH"/>
</dbReference>
<dbReference type="InterPro" id="IPR019734">
    <property type="entry name" value="TPR_rpt"/>
</dbReference>
<proteinExistence type="inferred from homology"/>
<evidence type="ECO:0000256" key="2">
    <source>
        <dbReference type="ARBA" id="ARBA00022490"/>
    </source>
</evidence>
<keyword evidence="2" id="KW-0963">Cytoplasm</keyword>
<dbReference type="PANTHER" id="PTHR46630:SF1">
    <property type="entry name" value="TETRATRICOPEPTIDE REPEAT PROTEIN 29"/>
    <property type="match status" value="1"/>
</dbReference>
<reference evidence="9" key="1">
    <citation type="submission" date="2016-10" db="EMBL/GenBank/DDBJ databases">
        <authorList>
            <person name="Varghese N."/>
            <person name="Submissions S."/>
        </authorList>
    </citation>
    <scope>NUCLEOTIDE SEQUENCE [LARGE SCALE GENOMIC DNA]</scope>
    <source>
        <strain evidence="9">DSM 45789</strain>
    </source>
</reference>
<dbReference type="PANTHER" id="PTHR46630">
    <property type="entry name" value="TETRATRICOPEPTIDE REPEAT PROTEIN 29"/>
    <property type="match status" value="1"/>
</dbReference>
<dbReference type="Pfam" id="PF13181">
    <property type="entry name" value="TPR_8"/>
    <property type="match status" value="1"/>
</dbReference>
<evidence type="ECO:0000259" key="7">
    <source>
        <dbReference type="PROSITE" id="PS50943"/>
    </source>
</evidence>
<sequence length="436" mass="50894">MTQAELAEGIISVPYLSLIENEKAHPRPDIIQPLAKRLQSTVQHLMGVTDRETLREAEYLLNRIHRSLLSQGAEHALKELDGLKNLAQQVNDSNLLIQIDLLEINCYIHQMNDSLFNKKMDDFEDRWELSEIDPNLLVRYIRLKGNTHLFRDRYQEALAHYKEAETHIQNVTNDVDKAYLYGEMSKVYLHLSNYPFCILYAERSIELLVKNDRWLEMCHQLNVLGTCHSRSGDFKQALNCFERVLRLADQFSMSQLLFSYTYHEMGCCYMRLDETDQAIYYLTRSLEMIEPYQVNDWEIGRIHQALCQTYLSNGLMDLARQHIDQAILHLQTRKKRLAECMIFSGQIEYHTGRIPEFLQQYKEAICLFRQVKATEQLAHACHTLGRFYLENGNKDEAIHYFHQASESYYAIIPSISIPVELPTKPIANGDQPSPLE</sequence>
<dbReference type="EMBL" id="FPAA01000007">
    <property type="protein sequence ID" value="SFS76049.1"/>
    <property type="molecule type" value="Genomic_DNA"/>
</dbReference>